<evidence type="ECO:0000259" key="2">
    <source>
        <dbReference type="Pfam" id="PF10536"/>
    </source>
</evidence>
<protein>
    <recommendedName>
        <fullName evidence="2">Aminotransferase-like plant mobile domain-containing protein</fullName>
    </recommendedName>
</protein>
<evidence type="ECO:0000313" key="3">
    <source>
        <dbReference type="EMBL" id="GMN59933.1"/>
    </source>
</evidence>
<feature type="region of interest" description="Disordered" evidence="1">
    <location>
        <begin position="191"/>
        <end position="210"/>
    </location>
</feature>
<gene>
    <name evidence="3" type="ORF">TIFTF001_029026</name>
</gene>
<keyword evidence="4" id="KW-1185">Reference proteome</keyword>
<evidence type="ECO:0000313" key="4">
    <source>
        <dbReference type="Proteomes" id="UP001187192"/>
    </source>
</evidence>
<feature type="domain" description="Aminotransferase-like plant mobile" evidence="2">
    <location>
        <begin position="2"/>
        <end position="97"/>
    </location>
</feature>
<sequence length="303" mass="33679">MLTLLLGRFVFLGPPCDTIQKSLFPMAISLAQGKKLSVAPLFLGQLYRNLDLLPKDEVLGLGRFYVETYLSAVRECLSDFDLSGVSLPLCSRLYLLQEAIHVGFHCLRQAPAITSLKVAGGASPGGLHERNYETLEAPPVGFVHERLKAPSQASFQIHEERYRLSFHIIDGDKMMVVGDFPSVKAPVDKAHSSSAAKGKRASVTSSSLAPKTKKACLNLSEKKKHNERENRRISWRQRSISVSVAIVATPLQAWAFEALRPLLRFAMEAKNQYFSGLVIPMVPHCNKNLHSIKLESKVRVERC</sequence>
<accession>A0AA88DR45</accession>
<dbReference type="Proteomes" id="UP001187192">
    <property type="component" value="Unassembled WGS sequence"/>
</dbReference>
<proteinExistence type="predicted"/>
<dbReference type="EMBL" id="BTGU01000093">
    <property type="protein sequence ID" value="GMN59933.1"/>
    <property type="molecule type" value="Genomic_DNA"/>
</dbReference>
<dbReference type="Pfam" id="PF10536">
    <property type="entry name" value="PMD"/>
    <property type="match status" value="1"/>
</dbReference>
<evidence type="ECO:0000256" key="1">
    <source>
        <dbReference type="SAM" id="MobiDB-lite"/>
    </source>
</evidence>
<dbReference type="AlphaFoldDB" id="A0AA88DR45"/>
<name>A0AA88DR45_FICCA</name>
<reference evidence="3" key="1">
    <citation type="submission" date="2023-07" db="EMBL/GenBank/DDBJ databases">
        <title>draft genome sequence of fig (Ficus carica).</title>
        <authorList>
            <person name="Takahashi T."/>
            <person name="Nishimura K."/>
        </authorList>
    </citation>
    <scope>NUCLEOTIDE SEQUENCE</scope>
</reference>
<comment type="caution">
    <text evidence="3">The sequence shown here is derived from an EMBL/GenBank/DDBJ whole genome shotgun (WGS) entry which is preliminary data.</text>
</comment>
<dbReference type="InterPro" id="IPR019557">
    <property type="entry name" value="AminoTfrase-like_pln_mobile"/>
</dbReference>
<organism evidence="3 4">
    <name type="scientific">Ficus carica</name>
    <name type="common">Common fig</name>
    <dbReference type="NCBI Taxonomy" id="3494"/>
    <lineage>
        <taxon>Eukaryota</taxon>
        <taxon>Viridiplantae</taxon>
        <taxon>Streptophyta</taxon>
        <taxon>Embryophyta</taxon>
        <taxon>Tracheophyta</taxon>
        <taxon>Spermatophyta</taxon>
        <taxon>Magnoliopsida</taxon>
        <taxon>eudicotyledons</taxon>
        <taxon>Gunneridae</taxon>
        <taxon>Pentapetalae</taxon>
        <taxon>rosids</taxon>
        <taxon>fabids</taxon>
        <taxon>Rosales</taxon>
        <taxon>Moraceae</taxon>
        <taxon>Ficeae</taxon>
        <taxon>Ficus</taxon>
    </lineage>
</organism>